<evidence type="ECO:0000313" key="2">
    <source>
        <dbReference type="EMBL" id="GAX57814.1"/>
    </source>
</evidence>
<evidence type="ECO:0000259" key="1">
    <source>
        <dbReference type="Pfam" id="PF08906"/>
    </source>
</evidence>
<gene>
    <name evidence="2" type="ORF">SO3561_09384</name>
</gene>
<keyword evidence="3" id="KW-1185">Reference proteome</keyword>
<evidence type="ECO:0000313" key="3">
    <source>
        <dbReference type="Proteomes" id="UP000217446"/>
    </source>
</evidence>
<dbReference type="EMBL" id="BDQI01000040">
    <property type="protein sequence ID" value="GAX57814.1"/>
    <property type="molecule type" value="Genomic_DNA"/>
</dbReference>
<comment type="caution">
    <text evidence="2">The sequence shown here is derived from an EMBL/GenBank/DDBJ whole genome shotgun (WGS) entry which is preliminary data.</text>
</comment>
<dbReference type="Pfam" id="PF08906">
    <property type="entry name" value="T6SS_Tdi1_C"/>
    <property type="match status" value="1"/>
</dbReference>
<proteinExistence type="predicted"/>
<reference evidence="3" key="1">
    <citation type="submission" date="2017-05" db="EMBL/GenBank/DDBJ databases">
        <title>Streptomyces olivochromogenes NBRC 3561 whole genome shotgun sequence.</title>
        <authorList>
            <person name="Dohra H."/>
            <person name="Kodani S."/>
        </authorList>
    </citation>
    <scope>NUCLEOTIDE SEQUENCE [LARGE SCALE GENOMIC DNA]</scope>
    <source>
        <strain evidence="3">NBRC 3561</strain>
    </source>
</reference>
<accession>A0A250VUM5</accession>
<dbReference type="Proteomes" id="UP000217446">
    <property type="component" value="Unassembled WGS sequence"/>
</dbReference>
<dbReference type="AlphaFoldDB" id="A0A250VUM5"/>
<protein>
    <recommendedName>
        <fullName evidence="1">T6SS immunity protein Tdi1 C-terminal domain-containing protein</fullName>
    </recommendedName>
</protein>
<dbReference type="RefSeq" id="WP_159064594.1">
    <property type="nucleotide sequence ID" value="NZ_BDQI01000040.1"/>
</dbReference>
<sequence length="195" mass="21560">MYENFLTTYPADENSEAEPISNSPLIGLDGFRELAELGAGKGFGEGIIRIHSQEESDRAVHFIADEFPEYRGAVVPVAKDWLGRQYAVPIDSSSPRTDMVLLMEPGSGEAFEIDCGLIELFDQKMVSDPLTFLAADLFSEWQLEHPEPIQAGKCVGFKVPLFLGGGGTVKNLELTDESVYWNLFGQLRKQVKGRS</sequence>
<organism evidence="2 3">
    <name type="scientific">Streptomyces olivochromogenes</name>
    <dbReference type="NCBI Taxonomy" id="1963"/>
    <lineage>
        <taxon>Bacteria</taxon>
        <taxon>Bacillati</taxon>
        <taxon>Actinomycetota</taxon>
        <taxon>Actinomycetes</taxon>
        <taxon>Kitasatosporales</taxon>
        <taxon>Streptomycetaceae</taxon>
        <taxon>Streptomyces</taxon>
    </lineage>
</organism>
<name>A0A250VUM5_STROL</name>
<dbReference type="InterPro" id="IPR015002">
    <property type="entry name" value="T6SS_Tdi1_C"/>
</dbReference>
<feature type="domain" description="T6SS immunity protein Tdi1 C-terminal" evidence="1">
    <location>
        <begin position="147"/>
        <end position="187"/>
    </location>
</feature>